<evidence type="ECO:0000313" key="2">
    <source>
        <dbReference type="Proteomes" id="UP000605568"/>
    </source>
</evidence>
<dbReference type="EMBL" id="BNAR01000026">
    <property type="protein sequence ID" value="GHH61521.1"/>
    <property type="molecule type" value="Genomic_DNA"/>
</dbReference>
<dbReference type="Proteomes" id="UP000605568">
    <property type="component" value="Unassembled WGS sequence"/>
</dbReference>
<reference evidence="2" key="1">
    <citation type="journal article" date="2019" name="Int. J. Syst. Evol. Microbiol.">
        <title>The Global Catalogue of Microorganisms (GCM) 10K type strain sequencing project: providing services to taxonomists for standard genome sequencing and annotation.</title>
        <authorList>
            <consortium name="The Broad Institute Genomics Platform"/>
            <consortium name="The Broad Institute Genome Sequencing Center for Infectious Disease"/>
            <person name="Wu L."/>
            <person name="Ma J."/>
        </authorList>
    </citation>
    <scope>NUCLEOTIDE SEQUENCE [LARGE SCALE GENOMIC DNA]</scope>
    <source>
        <strain evidence="2">CGMCC 4.7367</strain>
    </source>
</reference>
<proteinExistence type="predicted"/>
<gene>
    <name evidence="1" type="ORF">GCM10017774_87810</name>
</gene>
<sequence>MEDLDRVIHRVGLCVDLDGNPCPGAPAKRPPTAAEADAAQQRLKDAGFGSSSVVRVARESDPAPVGSLFYAAEFPAGVCVVGHIIKVPGGAGARVVAGTLPSGGCAEA</sequence>
<accession>A0ABQ3MXA3</accession>
<evidence type="ECO:0008006" key="3">
    <source>
        <dbReference type="Google" id="ProtNLM"/>
    </source>
</evidence>
<comment type="caution">
    <text evidence="1">The sequence shown here is derived from an EMBL/GenBank/DDBJ whole genome shotgun (WGS) entry which is preliminary data.</text>
</comment>
<keyword evidence="2" id="KW-1185">Reference proteome</keyword>
<evidence type="ECO:0000313" key="1">
    <source>
        <dbReference type="EMBL" id="GHH61521.1"/>
    </source>
</evidence>
<organism evidence="1 2">
    <name type="scientific">Lentzea cavernae</name>
    <dbReference type="NCBI Taxonomy" id="2020703"/>
    <lineage>
        <taxon>Bacteria</taxon>
        <taxon>Bacillati</taxon>
        <taxon>Actinomycetota</taxon>
        <taxon>Actinomycetes</taxon>
        <taxon>Pseudonocardiales</taxon>
        <taxon>Pseudonocardiaceae</taxon>
        <taxon>Lentzea</taxon>
    </lineage>
</organism>
<protein>
    <recommendedName>
        <fullName evidence="3">PASTA domain-containing protein</fullName>
    </recommendedName>
</protein>
<name>A0ABQ3MXA3_9PSEU</name>